<keyword evidence="3" id="KW-1185">Reference proteome</keyword>
<protein>
    <submittedName>
        <fullName evidence="2">DUF4903 domain-containing protein</fullName>
    </submittedName>
</protein>
<proteinExistence type="predicted"/>
<dbReference type="RefSeq" id="WP_219479998.1">
    <property type="nucleotide sequence ID" value="NZ_JAHXCT010000002.1"/>
</dbReference>
<feature type="chain" id="PRO_5047133926" evidence="1">
    <location>
        <begin position="28"/>
        <end position="212"/>
    </location>
</feature>
<name>A0ABS6YBC4_9BACT</name>
<evidence type="ECO:0000313" key="2">
    <source>
        <dbReference type="EMBL" id="MBW4768866.1"/>
    </source>
</evidence>
<evidence type="ECO:0000256" key="1">
    <source>
        <dbReference type="SAM" id="SignalP"/>
    </source>
</evidence>
<accession>A0ABS6YBC4</accession>
<reference evidence="2 3" key="1">
    <citation type="submission" date="2021-07" db="EMBL/GenBank/DDBJ databases">
        <title>Genomic diversity and antimicrobial resistance of Prevotella spp. isolated from chronic lung disease airways.</title>
        <authorList>
            <person name="Webb K.A."/>
            <person name="Olagoke O.S."/>
            <person name="Baird T."/>
            <person name="Neill J."/>
            <person name="Pham A."/>
            <person name="Wells T.J."/>
            <person name="Ramsay K.A."/>
            <person name="Bell S.C."/>
            <person name="Sarovich D.S."/>
            <person name="Price E.P."/>
        </authorList>
    </citation>
    <scope>NUCLEOTIDE SEQUENCE [LARGE SCALE GENOMIC DNA]</scope>
    <source>
        <strain evidence="2 3">SCHI0011.S.12</strain>
    </source>
</reference>
<dbReference type="PROSITE" id="PS51257">
    <property type="entry name" value="PROKAR_LIPOPROTEIN"/>
    <property type="match status" value="1"/>
</dbReference>
<dbReference type="EMBL" id="JAHXCT010000002">
    <property type="protein sequence ID" value="MBW4768866.1"/>
    <property type="molecule type" value="Genomic_DNA"/>
</dbReference>
<keyword evidence="1" id="KW-0732">Signal</keyword>
<evidence type="ECO:0000313" key="3">
    <source>
        <dbReference type="Proteomes" id="UP000788426"/>
    </source>
</evidence>
<organism evidence="2 3">
    <name type="scientific">Hoylesella nanceiensis</name>
    <dbReference type="NCBI Taxonomy" id="425941"/>
    <lineage>
        <taxon>Bacteria</taxon>
        <taxon>Pseudomonadati</taxon>
        <taxon>Bacteroidota</taxon>
        <taxon>Bacteroidia</taxon>
        <taxon>Bacteroidales</taxon>
        <taxon>Prevotellaceae</taxon>
        <taxon>Hoylesella</taxon>
    </lineage>
</organism>
<comment type="caution">
    <text evidence="2">The sequence shown here is derived from an EMBL/GenBank/DDBJ whole genome shotgun (WGS) entry which is preliminary data.</text>
</comment>
<dbReference type="Proteomes" id="UP000788426">
    <property type="component" value="Unassembled WGS sequence"/>
</dbReference>
<gene>
    <name evidence="2" type="ORF">KZO38_03710</name>
</gene>
<dbReference type="InterPro" id="IPR032597">
    <property type="entry name" value="DUF4903"/>
</dbReference>
<sequence length="212" mass="24165">MNTCILKNIKYLLVFSFFLLMASCASDDNIEKKESPTEAIDLARNFLTGDVVLSTHATLNGVNKTLLPTGCPTRFNFTWSTTEKQAFTIKLEDFTIGEMPFSITYVCDAKCMPLNSWEKKEYKGDGWLKFNGTDGYIVLEKDGKPSTMNGSFVKGYYNVNTHEINFIVDYNMMNVRSECFLQTIDKSRTSKFDAEFKKYEADLAAYKKEHGL</sequence>
<dbReference type="Pfam" id="PF16246">
    <property type="entry name" value="DUF4903"/>
    <property type="match status" value="1"/>
</dbReference>
<feature type="signal peptide" evidence="1">
    <location>
        <begin position="1"/>
        <end position="27"/>
    </location>
</feature>